<protein>
    <submittedName>
        <fullName evidence="2">Uncharacterized protein</fullName>
    </submittedName>
</protein>
<keyword evidence="1" id="KW-0732">Signal</keyword>
<feature type="chain" id="PRO_5040918340" evidence="1">
    <location>
        <begin position="25"/>
        <end position="330"/>
    </location>
</feature>
<proteinExistence type="predicted"/>
<feature type="signal peptide" evidence="1">
    <location>
        <begin position="1"/>
        <end position="24"/>
    </location>
</feature>
<organism evidence="2 3">
    <name type="scientific">Nonomuraea thailandensis</name>
    <dbReference type="NCBI Taxonomy" id="1188745"/>
    <lineage>
        <taxon>Bacteria</taxon>
        <taxon>Bacillati</taxon>
        <taxon>Actinomycetota</taxon>
        <taxon>Actinomycetes</taxon>
        <taxon>Streptosporangiales</taxon>
        <taxon>Streptosporangiaceae</taxon>
        <taxon>Nonomuraea</taxon>
    </lineage>
</organism>
<keyword evidence="3" id="KW-1185">Reference proteome</keyword>
<reference evidence="2" key="1">
    <citation type="submission" date="2022-06" db="EMBL/GenBank/DDBJ databases">
        <title>Sequencing the genomes of 1000 actinobacteria strains.</title>
        <authorList>
            <person name="Klenk H.-P."/>
        </authorList>
    </citation>
    <scope>NUCLEOTIDE SEQUENCE</scope>
    <source>
        <strain evidence="2">DSM 46694</strain>
    </source>
</reference>
<comment type="caution">
    <text evidence="2">The sequence shown here is derived from an EMBL/GenBank/DDBJ whole genome shotgun (WGS) entry which is preliminary data.</text>
</comment>
<accession>A0A9X2GVH7</accession>
<dbReference type="EMBL" id="JAMZEB010000002">
    <property type="protein sequence ID" value="MCP2361608.1"/>
    <property type="molecule type" value="Genomic_DNA"/>
</dbReference>
<dbReference type="RefSeq" id="WP_253751102.1">
    <property type="nucleotide sequence ID" value="NZ_BAABKA010000064.1"/>
</dbReference>
<evidence type="ECO:0000256" key="1">
    <source>
        <dbReference type="SAM" id="SignalP"/>
    </source>
</evidence>
<evidence type="ECO:0000313" key="3">
    <source>
        <dbReference type="Proteomes" id="UP001139648"/>
    </source>
</evidence>
<gene>
    <name evidence="2" type="ORF">HD597_008628</name>
</gene>
<evidence type="ECO:0000313" key="2">
    <source>
        <dbReference type="EMBL" id="MCP2361608.1"/>
    </source>
</evidence>
<name>A0A9X2GVH7_9ACTN</name>
<dbReference type="AlphaFoldDB" id="A0A9X2GVH7"/>
<dbReference type="Proteomes" id="UP001139648">
    <property type="component" value="Unassembled WGS sequence"/>
</dbReference>
<sequence>MTGRIVMAAMLVVAAFAGAPQAAAARSACTWQMQALQAPTGSTQHQVDATDHNGGYSGSAYFPDTGRRIIYWKDGRVVDYGSTGHGTDRVVAQNSSGTIAGTSVTGLWGASAISFRIRDGRREILTPLPGAETNTRAFGITDSGDVYGSAVVWQGNVTVGVVVRWPQDRPGVVEPVPGLPAGMRVVDVDHDGTLLMGADATYPWPHLWRDGRLTRLSEPPDMQDGYARVVADGLVGGSLRLGSAPNRPAYWDRNGQPHVLPQSALAAQINRNGLIVTSLTSTPFQVWRFGTLLGQLNGAASVTTIGDDDTVGGTTRGANGLPAAAIWRCV</sequence>